<evidence type="ECO:0000313" key="6">
    <source>
        <dbReference type="Proteomes" id="UP001056681"/>
    </source>
</evidence>
<evidence type="ECO:0000256" key="3">
    <source>
        <dbReference type="RuleBase" id="RU000363"/>
    </source>
</evidence>
<dbReference type="Proteomes" id="UP001056681">
    <property type="component" value="Chromosome"/>
</dbReference>
<feature type="region of interest" description="Disordered" evidence="4">
    <location>
        <begin position="257"/>
        <end position="279"/>
    </location>
</feature>
<protein>
    <submittedName>
        <fullName evidence="5">SDR family oxidoreductase</fullName>
    </submittedName>
</protein>
<dbReference type="InterPro" id="IPR036291">
    <property type="entry name" value="NAD(P)-bd_dom_sf"/>
</dbReference>
<dbReference type="PRINTS" id="PR00080">
    <property type="entry name" value="SDRFAMILY"/>
</dbReference>
<dbReference type="EMBL" id="CP063231">
    <property type="protein sequence ID" value="URL60083.1"/>
    <property type="molecule type" value="Genomic_DNA"/>
</dbReference>
<dbReference type="Pfam" id="PF00106">
    <property type="entry name" value="adh_short"/>
    <property type="match status" value="1"/>
</dbReference>
<dbReference type="RefSeq" id="WP_250340537.1">
    <property type="nucleotide sequence ID" value="NZ_CP063231.1"/>
</dbReference>
<dbReference type="InterPro" id="IPR002347">
    <property type="entry name" value="SDR_fam"/>
</dbReference>
<reference evidence="5" key="1">
    <citation type="submission" date="2020-10" db="EMBL/GenBank/DDBJ databases">
        <title>Whole-genome sequence of Luteibacter sp. EIF3.</title>
        <authorList>
            <person name="Friedrich I."/>
            <person name="Hertel R."/>
            <person name="Daniel R."/>
        </authorList>
    </citation>
    <scope>NUCLEOTIDE SEQUENCE</scope>
    <source>
        <strain evidence="5">EIF3</strain>
    </source>
</reference>
<organism evidence="5 6">
    <name type="scientific">Luteibacter flocculans</name>
    <dbReference type="NCBI Taxonomy" id="2780091"/>
    <lineage>
        <taxon>Bacteria</taxon>
        <taxon>Pseudomonadati</taxon>
        <taxon>Pseudomonadota</taxon>
        <taxon>Gammaproteobacteria</taxon>
        <taxon>Lysobacterales</taxon>
        <taxon>Rhodanobacteraceae</taxon>
        <taxon>Luteibacter</taxon>
    </lineage>
</organism>
<dbReference type="PIRSF" id="PIRSF000126">
    <property type="entry name" value="11-beta-HSD1"/>
    <property type="match status" value="1"/>
</dbReference>
<accession>A0ABY4T5A8</accession>
<dbReference type="Gene3D" id="3.40.50.720">
    <property type="entry name" value="NAD(P)-binding Rossmann-like Domain"/>
    <property type="match status" value="1"/>
</dbReference>
<proteinExistence type="inferred from homology"/>
<dbReference type="PRINTS" id="PR00081">
    <property type="entry name" value="GDHRDH"/>
</dbReference>
<dbReference type="CDD" id="cd05233">
    <property type="entry name" value="SDR_c"/>
    <property type="match status" value="1"/>
</dbReference>
<evidence type="ECO:0000313" key="5">
    <source>
        <dbReference type="EMBL" id="URL60083.1"/>
    </source>
</evidence>
<evidence type="ECO:0000256" key="4">
    <source>
        <dbReference type="SAM" id="MobiDB-lite"/>
    </source>
</evidence>
<evidence type="ECO:0000256" key="2">
    <source>
        <dbReference type="ARBA" id="ARBA00023002"/>
    </source>
</evidence>
<dbReference type="SUPFAM" id="SSF51735">
    <property type="entry name" value="NAD(P)-binding Rossmann-fold domains"/>
    <property type="match status" value="1"/>
</dbReference>
<comment type="similarity">
    <text evidence="1 3">Belongs to the short-chain dehydrogenases/reductases (SDR) family.</text>
</comment>
<dbReference type="PANTHER" id="PTHR44196">
    <property type="entry name" value="DEHYDROGENASE/REDUCTASE SDR FAMILY MEMBER 7B"/>
    <property type="match status" value="1"/>
</dbReference>
<evidence type="ECO:0000256" key="1">
    <source>
        <dbReference type="ARBA" id="ARBA00006484"/>
    </source>
</evidence>
<keyword evidence="2" id="KW-0560">Oxidoreductase</keyword>
<keyword evidence="6" id="KW-1185">Reference proteome</keyword>
<gene>
    <name evidence="5" type="ORF">IM816_08405</name>
</gene>
<sequence>MNIRSTDRVLITGASSGIGLHLAHRFAAHGHPVCLVAPDASELERIAIDIEQRHGVDTLVVAVDLEDKDAMTVIDEAILSAGWKVDILVNNAGHGFKGNYAEVPIATHLSIVRLNVEAVLRLTSLFLPRMVAQRHGRLLNTASIAGFEPGPTMSVYHASKAFVLSWSEAIATELEDSGVSVTALCPGPTDTDFFPKGDLEESFAFQKANLMDPEEVAQVGYEAVMSGERVAVVGAVNKAMVFSRRFMSEQLQARMNEKMYEDVDDPRRARGDKESPPRP</sequence>
<name>A0ABY4T5A8_9GAMM</name>
<dbReference type="PANTHER" id="PTHR44196:SF2">
    <property type="entry name" value="SHORT-CHAIN DEHYDROGENASE-RELATED"/>
    <property type="match status" value="1"/>
</dbReference>